<comment type="caution">
    <text evidence="1">The sequence shown here is derived from an EMBL/GenBank/DDBJ whole genome shotgun (WGS) entry which is preliminary data.</text>
</comment>
<accession>A0A4D4JDC2</accession>
<name>A0A4D4JDC2_9PSEU</name>
<dbReference type="EMBL" id="BJFL01000018">
    <property type="protein sequence ID" value="GDY31897.1"/>
    <property type="molecule type" value="Genomic_DNA"/>
</dbReference>
<reference evidence="2" key="1">
    <citation type="submission" date="2019-04" db="EMBL/GenBank/DDBJ databases">
        <title>Draft genome sequence of Pseudonocardiaceae bacterium SL3-2-4.</title>
        <authorList>
            <person name="Ningsih F."/>
            <person name="Yokota A."/>
            <person name="Sakai Y."/>
            <person name="Nanatani K."/>
            <person name="Yabe S."/>
            <person name="Oetari A."/>
            <person name="Sjamsuridzal W."/>
        </authorList>
    </citation>
    <scope>NUCLEOTIDE SEQUENCE [LARGE SCALE GENOMIC DNA]</scope>
    <source>
        <strain evidence="2">SL3-2-4</strain>
    </source>
</reference>
<dbReference type="Proteomes" id="UP000298860">
    <property type="component" value="Unassembled WGS sequence"/>
</dbReference>
<dbReference type="InterPro" id="IPR029069">
    <property type="entry name" value="HotDog_dom_sf"/>
</dbReference>
<dbReference type="CDD" id="cd00586">
    <property type="entry name" value="4HBT"/>
    <property type="match status" value="1"/>
</dbReference>
<dbReference type="Gene3D" id="3.10.129.10">
    <property type="entry name" value="Hotdog Thioesterase"/>
    <property type="match status" value="1"/>
</dbReference>
<dbReference type="SUPFAM" id="SSF54637">
    <property type="entry name" value="Thioesterase/thiol ester dehydrase-isomerase"/>
    <property type="match status" value="1"/>
</dbReference>
<evidence type="ECO:0000313" key="1">
    <source>
        <dbReference type="EMBL" id="GDY31897.1"/>
    </source>
</evidence>
<dbReference type="GO" id="GO:0047617">
    <property type="term" value="F:fatty acyl-CoA hydrolase activity"/>
    <property type="evidence" value="ECO:0007669"/>
    <property type="project" value="TreeGrafter"/>
</dbReference>
<dbReference type="InterPro" id="IPR050563">
    <property type="entry name" value="4-hydroxybenzoyl-CoA_TE"/>
</dbReference>
<protein>
    <submittedName>
        <fullName evidence="1">Thioesterase</fullName>
    </submittedName>
</protein>
<proteinExistence type="predicted"/>
<dbReference type="Pfam" id="PF13279">
    <property type="entry name" value="4HBT_2"/>
    <property type="match status" value="1"/>
</dbReference>
<sequence>MRAASLRGMVSLSEDESRQAGTFRVRIPVRVYELDVQGHVNGAIYLQYSEHSRWECLRAAGVGQRALHARGVSPVRLEETLRYHRELRAGDEVTVSCGFVWDEGRTFQVRHEFRLDDGTLVAEVTGVGGMLDLRTRRLVADPGKHFRALATAPELLGL</sequence>
<keyword evidence="2" id="KW-1185">Reference proteome</keyword>
<evidence type="ECO:0000313" key="2">
    <source>
        <dbReference type="Proteomes" id="UP000298860"/>
    </source>
</evidence>
<organism evidence="1 2">
    <name type="scientific">Gandjariella thermophila</name>
    <dbReference type="NCBI Taxonomy" id="1931992"/>
    <lineage>
        <taxon>Bacteria</taxon>
        <taxon>Bacillati</taxon>
        <taxon>Actinomycetota</taxon>
        <taxon>Actinomycetes</taxon>
        <taxon>Pseudonocardiales</taxon>
        <taxon>Pseudonocardiaceae</taxon>
        <taxon>Gandjariella</taxon>
    </lineage>
</organism>
<dbReference type="AlphaFoldDB" id="A0A4D4JDC2"/>
<dbReference type="PANTHER" id="PTHR31793">
    <property type="entry name" value="4-HYDROXYBENZOYL-COA THIOESTERASE FAMILY MEMBER"/>
    <property type="match status" value="1"/>
</dbReference>
<gene>
    <name evidence="1" type="ORF">GTS_35300</name>
</gene>
<dbReference type="PANTHER" id="PTHR31793:SF24">
    <property type="entry name" value="LONG-CHAIN ACYL-COA THIOESTERASE FADM"/>
    <property type="match status" value="1"/>
</dbReference>